<gene>
    <name evidence="1" type="ORF">EV192_11778</name>
</gene>
<evidence type="ECO:0000313" key="2">
    <source>
        <dbReference type="Proteomes" id="UP000295680"/>
    </source>
</evidence>
<protein>
    <submittedName>
        <fullName evidence="1">Uncharacterized protein</fullName>
    </submittedName>
</protein>
<name>A0A4R2IT87_9PSEU</name>
<accession>A0A4R2IT87</accession>
<dbReference type="AlphaFoldDB" id="A0A4R2IT87"/>
<keyword evidence="2" id="KW-1185">Reference proteome</keyword>
<dbReference type="RefSeq" id="WP_132125638.1">
    <property type="nucleotide sequence ID" value="NZ_SLWS01000017.1"/>
</dbReference>
<dbReference type="Proteomes" id="UP000295680">
    <property type="component" value="Unassembled WGS sequence"/>
</dbReference>
<organism evidence="1 2">
    <name type="scientific">Actinocrispum wychmicini</name>
    <dbReference type="NCBI Taxonomy" id="1213861"/>
    <lineage>
        <taxon>Bacteria</taxon>
        <taxon>Bacillati</taxon>
        <taxon>Actinomycetota</taxon>
        <taxon>Actinomycetes</taxon>
        <taxon>Pseudonocardiales</taxon>
        <taxon>Pseudonocardiaceae</taxon>
        <taxon>Actinocrispum</taxon>
    </lineage>
</organism>
<proteinExistence type="predicted"/>
<evidence type="ECO:0000313" key="1">
    <source>
        <dbReference type="EMBL" id="TCO47338.1"/>
    </source>
</evidence>
<reference evidence="1 2" key="1">
    <citation type="submission" date="2019-03" db="EMBL/GenBank/DDBJ databases">
        <title>Genomic Encyclopedia of Type Strains, Phase IV (KMG-IV): sequencing the most valuable type-strain genomes for metagenomic binning, comparative biology and taxonomic classification.</title>
        <authorList>
            <person name="Goeker M."/>
        </authorList>
    </citation>
    <scope>NUCLEOTIDE SEQUENCE [LARGE SCALE GENOMIC DNA]</scope>
    <source>
        <strain evidence="1 2">DSM 45934</strain>
    </source>
</reference>
<sequence length="117" mass="13330">MRREDDETVVAVLATAGQLLANLDENQARIGNDLMRFFADVHERSKDMERPLVSDVYAVFPQYPHDDLHQVLTNLMFLGLIDTERVGAPTGLRLNADDPSGYRCWIKCDAWNPCPPW</sequence>
<dbReference type="EMBL" id="SLWS01000017">
    <property type="protein sequence ID" value="TCO47338.1"/>
    <property type="molecule type" value="Genomic_DNA"/>
</dbReference>
<comment type="caution">
    <text evidence="1">The sequence shown here is derived from an EMBL/GenBank/DDBJ whole genome shotgun (WGS) entry which is preliminary data.</text>
</comment>